<dbReference type="InterPro" id="IPR036965">
    <property type="entry name" value="Terpene_synth_N_sf"/>
</dbReference>
<dbReference type="InterPro" id="IPR005630">
    <property type="entry name" value="Terpene_synthase_metal-bd"/>
</dbReference>
<feature type="domain" description="Terpene synthase N-terminal" evidence="7">
    <location>
        <begin position="30"/>
        <end position="199"/>
    </location>
</feature>
<comment type="similarity">
    <text evidence="5">Belongs to the terpene synthase family. Tpsb subfamily.</text>
</comment>
<evidence type="ECO:0000256" key="1">
    <source>
        <dbReference type="ARBA" id="ARBA00001946"/>
    </source>
</evidence>
<keyword evidence="2" id="KW-0479">Metal-binding</keyword>
<dbReference type="SUPFAM" id="SSF48239">
    <property type="entry name" value="Terpenoid cyclases/Protein prenyltransferases"/>
    <property type="match status" value="1"/>
</dbReference>
<feature type="domain" description="Terpene synthase metal-binding" evidence="8">
    <location>
        <begin position="551"/>
        <end position="668"/>
    </location>
</feature>
<evidence type="ECO:0000313" key="9">
    <source>
        <dbReference type="EMBL" id="RXH81765.1"/>
    </source>
</evidence>
<dbReference type="InterPro" id="IPR008949">
    <property type="entry name" value="Isoprenoid_synthase_dom_sf"/>
</dbReference>
<dbReference type="FunFam" id="1.10.600.10:FF:000007">
    <property type="entry name" value="Isoprene synthase, chloroplastic"/>
    <property type="match status" value="1"/>
</dbReference>
<evidence type="ECO:0000259" key="8">
    <source>
        <dbReference type="Pfam" id="PF03936"/>
    </source>
</evidence>
<evidence type="ECO:0000313" key="10">
    <source>
        <dbReference type="Proteomes" id="UP000290289"/>
    </source>
</evidence>
<feature type="region of interest" description="Disordered" evidence="6">
    <location>
        <begin position="1"/>
        <end position="22"/>
    </location>
</feature>
<dbReference type="SFLD" id="SFLDS00005">
    <property type="entry name" value="Isoprenoid_Synthase_Type_I"/>
    <property type="match status" value="1"/>
</dbReference>
<sequence>MSSVEVPLSQSSSPNDTFDPKPSATFSPSIWGDHFLSYASLEVDAELEQHVQELKEEVRSMLMTSPENVSQKLNLIDDIQRLGVSYHFGNEIEEILQKIHQSSYDLDDLYTVALRFRLLRQQGYNVSCDLFNKLKDGDGKFKESLVDDVVGLLSLYEATHLRIHGEEILDEALTFTTTNLESATFRLSPPLAKAVTHALNQPLRKGLPRVEARYYLSVYQELRESPNETLLTFAKLDFNRLQRVHQKELSEITRWWKDLDVPNKLPFARDRLVEVYFCWSMSVYFQPQYSFARRTSCKVTAITSIMDDIYDTHGKFEELELFTEAIERWDVSAIDQLPEYMKLCYRELLNIYSEIHEKLAHEGKLYRIDHAREAMKNQVRGFFDEAKLFRQNHMPSLDEYMSVSLMTCGYALLITTSFVGMEEATIDSFDWLLTSPQAVKAASTVTRLMDDIADHKLEQEREHFASAVNCYMRKYGATEEEAIIELQRQVNNAWKDINEACLHPTAVAMPLLIRILNFARVMDVVYKCEDGYNNADGGLKDFIVSTLVEPDLDVPNKLPFARDRLVEVYFCWSLSVYFQPQYSFARRTSCKVTAIISIIDDVYEYGTNEQLELFTEAIERWDVSAINQLPEYMKVCYQALLDIYSEIHEKFAHNGKLYRIHHAREAVLFLKMCLVSSLKAASTIVRLMDDIVDHKFEQEREHFISAVNCYMKKYGATEEEAIIKLQRQVNNAWKDKNEAE</sequence>
<proteinExistence type="inferred from homology"/>
<dbReference type="InterPro" id="IPR044814">
    <property type="entry name" value="Terpene_cyclase_plant_C1"/>
</dbReference>
<evidence type="ECO:0000256" key="3">
    <source>
        <dbReference type="ARBA" id="ARBA00022842"/>
    </source>
</evidence>
<dbReference type="SFLD" id="SFLDG01019">
    <property type="entry name" value="Terpene_Cyclase_Like_1_C_Termi"/>
    <property type="match status" value="1"/>
</dbReference>
<dbReference type="AlphaFoldDB" id="A0A498IHZ2"/>
<dbReference type="InterPro" id="IPR050148">
    <property type="entry name" value="Terpene_synthase-like"/>
</dbReference>
<evidence type="ECO:0000256" key="5">
    <source>
        <dbReference type="ARBA" id="ARBA00033744"/>
    </source>
</evidence>
<evidence type="ECO:0000256" key="2">
    <source>
        <dbReference type="ARBA" id="ARBA00022723"/>
    </source>
</evidence>
<dbReference type="Gene3D" id="1.50.10.130">
    <property type="entry name" value="Terpene synthase, N-terminal domain"/>
    <property type="match status" value="1"/>
</dbReference>
<dbReference type="STRING" id="3750.A0A498IHZ2"/>
<gene>
    <name evidence="9" type="ORF">DVH24_036106</name>
</gene>
<reference evidence="9 10" key="1">
    <citation type="submission" date="2018-10" db="EMBL/GenBank/DDBJ databases">
        <title>A high-quality apple genome assembly.</title>
        <authorList>
            <person name="Hu J."/>
        </authorList>
    </citation>
    <scope>NUCLEOTIDE SEQUENCE [LARGE SCALE GENOMIC DNA]</scope>
    <source>
        <strain evidence="10">cv. HFTH1</strain>
        <tissue evidence="9">Young leaf</tissue>
    </source>
</reference>
<dbReference type="Proteomes" id="UP000290289">
    <property type="component" value="Chromosome 12"/>
</dbReference>
<accession>A0A498IHZ2</accession>
<keyword evidence="10" id="KW-1185">Reference proteome</keyword>
<dbReference type="SUPFAM" id="SSF48576">
    <property type="entry name" value="Terpenoid synthases"/>
    <property type="match status" value="2"/>
</dbReference>
<feature type="compositionally biased region" description="Low complexity" evidence="6">
    <location>
        <begin position="1"/>
        <end position="14"/>
    </location>
</feature>
<evidence type="ECO:0000259" key="7">
    <source>
        <dbReference type="Pfam" id="PF01397"/>
    </source>
</evidence>
<dbReference type="GO" id="GO:0000287">
    <property type="term" value="F:magnesium ion binding"/>
    <property type="evidence" value="ECO:0007669"/>
    <property type="project" value="InterPro"/>
</dbReference>
<dbReference type="InterPro" id="IPR001906">
    <property type="entry name" value="Terpene_synth_N"/>
</dbReference>
<dbReference type="InterPro" id="IPR034741">
    <property type="entry name" value="Terpene_cyclase-like_1_C"/>
</dbReference>
<evidence type="ECO:0000256" key="4">
    <source>
        <dbReference type="ARBA" id="ARBA00023239"/>
    </source>
</evidence>
<dbReference type="EMBL" id="RDQH01000338">
    <property type="protein sequence ID" value="RXH81765.1"/>
    <property type="molecule type" value="Genomic_DNA"/>
</dbReference>
<dbReference type="GO" id="GO:0010333">
    <property type="term" value="F:terpene synthase activity"/>
    <property type="evidence" value="ECO:0007669"/>
    <property type="project" value="InterPro"/>
</dbReference>
<organism evidence="9 10">
    <name type="scientific">Malus domestica</name>
    <name type="common">Apple</name>
    <name type="synonym">Pyrus malus</name>
    <dbReference type="NCBI Taxonomy" id="3750"/>
    <lineage>
        <taxon>Eukaryota</taxon>
        <taxon>Viridiplantae</taxon>
        <taxon>Streptophyta</taxon>
        <taxon>Embryophyta</taxon>
        <taxon>Tracheophyta</taxon>
        <taxon>Spermatophyta</taxon>
        <taxon>Magnoliopsida</taxon>
        <taxon>eudicotyledons</taxon>
        <taxon>Gunneridae</taxon>
        <taxon>Pentapetalae</taxon>
        <taxon>rosids</taxon>
        <taxon>fabids</taxon>
        <taxon>Rosales</taxon>
        <taxon>Rosaceae</taxon>
        <taxon>Amygdaloideae</taxon>
        <taxon>Maleae</taxon>
        <taxon>Malus</taxon>
    </lineage>
</organism>
<dbReference type="PANTHER" id="PTHR31225:SF221">
    <property type="entry name" value="(-)-GERMACRENE D SYNTHASE"/>
    <property type="match status" value="1"/>
</dbReference>
<comment type="cofactor">
    <cofactor evidence="1">
        <name>Mg(2+)</name>
        <dbReference type="ChEBI" id="CHEBI:18420"/>
    </cofactor>
</comment>
<dbReference type="GO" id="GO:0016102">
    <property type="term" value="P:diterpenoid biosynthetic process"/>
    <property type="evidence" value="ECO:0007669"/>
    <property type="project" value="InterPro"/>
</dbReference>
<dbReference type="PANTHER" id="PTHR31225">
    <property type="entry name" value="OS04G0344100 PROTEIN-RELATED"/>
    <property type="match status" value="1"/>
</dbReference>
<dbReference type="FunFam" id="1.50.10.130:FF:000001">
    <property type="entry name" value="Isoprene synthase, chloroplastic"/>
    <property type="match status" value="1"/>
</dbReference>
<keyword evidence="4" id="KW-0456">Lyase</keyword>
<evidence type="ECO:0000256" key="6">
    <source>
        <dbReference type="SAM" id="MobiDB-lite"/>
    </source>
</evidence>
<dbReference type="CDD" id="cd00684">
    <property type="entry name" value="Terpene_cyclase_plant_C1"/>
    <property type="match status" value="1"/>
</dbReference>
<dbReference type="Gene3D" id="1.10.600.10">
    <property type="entry name" value="Farnesyl Diphosphate Synthase"/>
    <property type="match status" value="3"/>
</dbReference>
<dbReference type="Pfam" id="PF01397">
    <property type="entry name" value="Terpene_synth"/>
    <property type="match status" value="1"/>
</dbReference>
<name>A0A498IHZ2_MALDO</name>
<keyword evidence="3" id="KW-0460">Magnesium</keyword>
<dbReference type="Pfam" id="PF03936">
    <property type="entry name" value="Terpene_synth_C"/>
    <property type="match status" value="3"/>
</dbReference>
<feature type="domain" description="Terpene synthase metal-binding" evidence="8">
    <location>
        <begin position="678"/>
        <end position="735"/>
    </location>
</feature>
<feature type="domain" description="Terpene synthase metal-binding" evidence="8">
    <location>
        <begin position="257"/>
        <end position="496"/>
    </location>
</feature>
<dbReference type="InterPro" id="IPR008930">
    <property type="entry name" value="Terpenoid_cyclase/PrenylTrfase"/>
</dbReference>
<protein>
    <submittedName>
        <fullName evidence="9">Uncharacterized protein</fullName>
    </submittedName>
</protein>
<comment type="caution">
    <text evidence="9">The sequence shown here is derived from an EMBL/GenBank/DDBJ whole genome shotgun (WGS) entry which is preliminary data.</text>
</comment>